<feature type="domain" description="Tubulin/FtsZ GTPase" evidence="3">
    <location>
        <begin position="15"/>
        <end position="204"/>
    </location>
</feature>
<accession>A0A0A7LB78</accession>
<dbReference type="GeneID" id="24818194"/>
<dbReference type="GO" id="GO:0005737">
    <property type="term" value="C:cytoplasm"/>
    <property type="evidence" value="ECO:0007669"/>
    <property type="project" value="TreeGrafter"/>
</dbReference>
<name>A0A0A7LB78_9ARCH</name>
<dbReference type="SUPFAM" id="SSF52490">
    <property type="entry name" value="Tubulin nucleotide-binding domain-like"/>
    <property type="match status" value="1"/>
</dbReference>
<protein>
    <submittedName>
        <fullName evidence="4">FtsZ11 protein</fullName>
    </submittedName>
</protein>
<dbReference type="PANTHER" id="PTHR30314:SF3">
    <property type="entry name" value="MITOCHONDRIAL DIVISION PROTEIN FSZA"/>
    <property type="match status" value="1"/>
</dbReference>
<dbReference type="InterPro" id="IPR045061">
    <property type="entry name" value="FtsZ/CetZ"/>
</dbReference>
<dbReference type="Pfam" id="PF00091">
    <property type="entry name" value="Tubulin"/>
    <property type="match status" value="1"/>
</dbReference>
<dbReference type="RefSeq" id="WP_052399252.1">
    <property type="nucleotide sequence ID" value="NZ_CP010070.1"/>
</dbReference>
<dbReference type="GO" id="GO:0003924">
    <property type="term" value="F:GTPase activity"/>
    <property type="evidence" value="ECO:0007669"/>
    <property type="project" value="InterPro"/>
</dbReference>
<dbReference type="SMART" id="SM00864">
    <property type="entry name" value="Tubulin"/>
    <property type="match status" value="1"/>
</dbReference>
<sequence length="237" mass="25522">MDANTTEADIQIEPRVAVVGLGGAGCNVVSTFYKALAPVDTIAINTDRKALDETAADKKIYICKAVTQGKGTNGDAGLGRKCAQVHETEIEKELIGYDIVFLITGLGGGTGTGATSEVAKICNRHDIMTFTIGINPFSFETSKIPVAREGLRHIRAVCPNTFTIENDKILQIMPNATMSEALNAVNKTIMPFVDETVAKIVSGIKSEIEMVQSKYTKRNSSGKMPEIRVRNGIRITT</sequence>
<dbReference type="InterPro" id="IPR003008">
    <property type="entry name" value="Tubulin_FtsZ_GTPase"/>
</dbReference>
<evidence type="ECO:0000259" key="3">
    <source>
        <dbReference type="SMART" id="SM00864"/>
    </source>
</evidence>
<keyword evidence="2" id="KW-0342">GTP-binding</keyword>
<dbReference type="HOGENOM" id="CLU_024865_6_0_2"/>
<organism evidence="4 5">
    <name type="scientific">Candidatus Methanoplasma termitum</name>
    <dbReference type="NCBI Taxonomy" id="1577791"/>
    <lineage>
        <taxon>Archaea</taxon>
        <taxon>Methanobacteriati</taxon>
        <taxon>Thermoplasmatota</taxon>
        <taxon>Thermoplasmata</taxon>
        <taxon>Methanomassiliicoccales</taxon>
        <taxon>Methanomassiliicoccaceae</taxon>
        <taxon>Candidatus Methanoplasma</taxon>
    </lineage>
</organism>
<dbReference type="AlphaFoldDB" id="A0A0A7LB78"/>
<gene>
    <name evidence="4" type="primary">ftsZ11</name>
    <name evidence="4" type="ORF">Mpt1_c05250</name>
</gene>
<keyword evidence="1" id="KW-0547">Nucleotide-binding</keyword>
<dbReference type="PRINTS" id="PR00423">
    <property type="entry name" value="CELLDVISFTSZ"/>
</dbReference>
<dbReference type="PANTHER" id="PTHR30314">
    <property type="entry name" value="CELL DIVISION PROTEIN FTSZ-RELATED"/>
    <property type="match status" value="1"/>
</dbReference>
<keyword evidence="5" id="KW-1185">Reference proteome</keyword>
<dbReference type="OrthoDB" id="371908at2157"/>
<evidence type="ECO:0000256" key="2">
    <source>
        <dbReference type="ARBA" id="ARBA00023134"/>
    </source>
</evidence>
<dbReference type="KEGG" id="mear:Mpt1_c05250"/>
<evidence type="ECO:0000313" key="4">
    <source>
        <dbReference type="EMBL" id="AIZ56415.1"/>
    </source>
</evidence>
<dbReference type="GO" id="GO:0051301">
    <property type="term" value="P:cell division"/>
    <property type="evidence" value="ECO:0007669"/>
    <property type="project" value="TreeGrafter"/>
</dbReference>
<dbReference type="STRING" id="1577791.Mpt1_c05250"/>
<proteinExistence type="predicted"/>
<reference evidence="4 5" key="1">
    <citation type="journal article" date="2014" name="Appl. Environ. Microbiol.">
        <title>Comparative Genome Analysis of 'Candidatus Methanoplasma termitum' Indicates a New Mode of Energy Metabolism in the Seventh Order of Methanogens.</title>
        <authorList>
            <person name="Lang K."/>
            <person name="Schuldes J."/>
            <person name="Klingl A."/>
            <person name="Poehlein A."/>
            <person name="Daniel R."/>
            <person name="Brune A."/>
        </authorList>
    </citation>
    <scope>NUCLEOTIDE SEQUENCE [LARGE SCALE GENOMIC DNA]</scope>
    <source>
        <strain evidence="5">Mpt1</strain>
    </source>
</reference>
<dbReference type="GO" id="GO:0032153">
    <property type="term" value="C:cell division site"/>
    <property type="evidence" value="ECO:0007669"/>
    <property type="project" value="TreeGrafter"/>
</dbReference>
<evidence type="ECO:0000256" key="1">
    <source>
        <dbReference type="ARBA" id="ARBA00022741"/>
    </source>
</evidence>
<dbReference type="Gene3D" id="3.40.50.1440">
    <property type="entry name" value="Tubulin/FtsZ, GTPase domain"/>
    <property type="match status" value="1"/>
</dbReference>
<dbReference type="InterPro" id="IPR036525">
    <property type="entry name" value="Tubulin/FtsZ_GTPase_sf"/>
</dbReference>
<evidence type="ECO:0000313" key="5">
    <source>
        <dbReference type="Proteomes" id="UP000030787"/>
    </source>
</evidence>
<dbReference type="GO" id="GO:0005525">
    <property type="term" value="F:GTP binding"/>
    <property type="evidence" value="ECO:0007669"/>
    <property type="project" value="UniProtKB-KW"/>
</dbReference>
<dbReference type="EMBL" id="CP010070">
    <property type="protein sequence ID" value="AIZ56415.1"/>
    <property type="molecule type" value="Genomic_DNA"/>
</dbReference>
<dbReference type="Proteomes" id="UP000030787">
    <property type="component" value="Chromosome"/>
</dbReference>